<dbReference type="PROSITE" id="PS50049">
    <property type="entry name" value="THD_2"/>
    <property type="match status" value="1"/>
</dbReference>
<accession>A0A6P4Y0G5</accession>
<evidence type="ECO:0000256" key="4">
    <source>
        <dbReference type="ARBA" id="ARBA00023157"/>
    </source>
</evidence>
<feature type="domain" description="THD" evidence="8">
    <location>
        <begin position="187"/>
        <end position="337"/>
    </location>
</feature>
<evidence type="ECO:0000313" key="11">
    <source>
        <dbReference type="RefSeq" id="XP_019617913.1"/>
    </source>
</evidence>
<dbReference type="GO" id="GO:0005164">
    <property type="term" value="F:tumor necrosis factor receptor binding"/>
    <property type="evidence" value="ECO:0007669"/>
    <property type="project" value="InterPro"/>
</dbReference>
<proteinExistence type="inferred from homology"/>
<evidence type="ECO:0000259" key="9">
    <source>
        <dbReference type="PROSITE" id="PS50287"/>
    </source>
</evidence>
<dbReference type="Pfam" id="PF00530">
    <property type="entry name" value="SRCR"/>
    <property type="match status" value="1"/>
</dbReference>
<reference evidence="11" key="1">
    <citation type="submission" date="2025-08" db="UniProtKB">
        <authorList>
            <consortium name="RefSeq"/>
        </authorList>
    </citation>
    <scope>IDENTIFICATION</scope>
    <source>
        <tissue evidence="11">Gonad</tissue>
    </source>
</reference>
<sequence length="341" mass="38094">MHGCKHDGDMGFTDENKQNLRFVWVVLVAFLVVNGVVYVHVLVSNESLSARVRDLEEEIYSYRLSVDRGGVESHMPESERAVELNNDLIHKQPPVKVQRRSYRTESREEKTVINAPVLINARLVDGKTSNEGRLEVQMKTGEWGAVCDDSWDIKDADVACRQLGYTGAVPGTEYRSFGEGSGEIWLDDVFCTGTESNLGECQHNGWGKHNCRQDEAVGVVCAEGIFTRWNKDIHEPRFGFEDGKLEILEPGKYFVYSQVEFTGDESDAGSKYSIYVGEDPYLTCMLPVYGDPPRHTCYTGGVLDLKYGAKVYVYVTTSKTCNIGTDVDSTFFGAIKLSASN</sequence>
<dbReference type="GeneID" id="109465208"/>
<keyword evidence="4 6" id="KW-1015">Disulfide bond</keyword>
<dbReference type="GO" id="GO:0006955">
    <property type="term" value="P:immune response"/>
    <property type="evidence" value="ECO:0007669"/>
    <property type="project" value="InterPro"/>
</dbReference>
<dbReference type="InterPro" id="IPR001190">
    <property type="entry name" value="SRCR"/>
</dbReference>
<dbReference type="PANTHER" id="PTHR19331:SF465">
    <property type="entry name" value="EGG PEPTIDE SPERACT RECEPTOR"/>
    <property type="match status" value="1"/>
</dbReference>
<feature type="transmembrane region" description="Helical" evidence="7">
    <location>
        <begin position="22"/>
        <end position="43"/>
    </location>
</feature>
<keyword evidence="5" id="KW-0325">Glycoprotein</keyword>
<dbReference type="SUPFAM" id="SSF56487">
    <property type="entry name" value="SRCR-like"/>
    <property type="match status" value="1"/>
</dbReference>
<dbReference type="OrthoDB" id="10037288at2759"/>
<dbReference type="InterPro" id="IPR006052">
    <property type="entry name" value="TNF_dom"/>
</dbReference>
<evidence type="ECO:0000313" key="10">
    <source>
        <dbReference type="Proteomes" id="UP000515135"/>
    </source>
</evidence>
<keyword evidence="3" id="KW-0677">Repeat</keyword>
<dbReference type="GO" id="GO:0016020">
    <property type="term" value="C:membrane"/>
    <property type="evidence" value="ECO:0007669"/>
    <property type="project" value="InterPro"/>
</dbReference>
<evidence type="ECO:0000256" key="6">
    <source>
        <dbReference type="PROSITE-ProRule" id="PRU00196"/>
    </source>
</evidence>
<feature type="domain" description="SRCR" evidence="9">
    <location>
        <begin position="121"/>
        <end position="222"/>
    </location>
</feature>
<evidence type="ECO:0000256" key="1">
    <source>
        <dbReference type="ARBA" id="ARBA00008670"/>
    </source>
</evidence>
<comment type="similarity">
    <text evidence="1">Belongs to the tumor necrosis factor family.</text>
</comment>
<dbReference type="InterPro" id="IPR036772">
    <property type="entry name" value="SRCR-like_dom_sf"/>
</dbReference>
<dbReference type="Gene3D" id="3.10.250.10">
    <property type="entry name" value="SRCR-like domain"/>
    <property type="match status" value="1"/>
</dbReference>
<gene>
    <name evidence="11" type="primary">LOC109465208</name>
</gene>
<dbReference type="SMART" id="SM00202">
    <property type="entry name" value="SR"/>
    <property type="match status" value="1"/>
</dbReference>
<feature type="disulfide bond" evidence="6">
    <location>
        <begin position="191"/>
        <end position="201"/>
    </location>
</feature>
<keyword evidence="7" id="KW-0812">Transmembrane</keyword>
<protein>
    <submittedName>
        <fullName evidence="11">Uncharacterized protein LOC109465208</fullName>
    </submittedName>
</protein>
<evidence type="ECO:0000256" key="3">
    <source>
        <dbReference type="ARBA" id="ARBA00022737"/>
    </source>
</evidence>
<feature type="disulfide bond" evidence="6">
    <location>
        <begin position="160"/>
        <end position="221"/>
    </location>
</feature>
<keyword evidence="2" id="KW-0732">Signal</keyword>
<dbReference type="PRINTS" id="PR00258">
    <property type="entry name" value="SPERACTRCPTR"/>
</dbReference>
<dbReference type="PANTHER" id="PTHR19331">
    <property type="entry name" value="SCAVENGER RECEPTOR DOMAIN-CONTAINING"/>
    <property type="match status" value="1"/>
</dbReference>
<dbReference type="PROSITE" id="PS50287">
    <property type="entry name" value="SRCR_2"/>
    <property type="match status" value="1"/>
</dbReference>
<dbReference type="RefSeq" id="XP_019617913.1">
    <property type="nucleotide sequence ID" value="XM_019762354.1"/>
</dbReference>
<evidence type="ECO:0000256" key="5">
    <source>
        <dbReference type="ARBA" id="ARBA00023180"/>
    </source>
</evidence>
<keyword evidence="10" id="KW-1185">Reference proteome</keyword>
<dbReference type="Pfam" id="PF00229">
    <property type="entry name" value="TNF"/>
    <property type="match status" value="1"/>
</dbReference>
<dbReference type="InterPro" id="IPR008983">
    <property type="entry name" value="Tumour_necrosis_fac-like_dom"/>
</dbReference>
<evidence type="ECO:0000259" key="8">
    <source>
        <dbReference type="PROSITE" id="PS50049"/>
    </source>
</evidence>
<evidence type="ECO:0000256" key="7">
    <source>
        <dbReference type="SAM" id="Phobius"/>
    </source>
</evidence>
<dbReference type="Proteomes" id="UP000515135">
    <property type="component" value="Unplaced"/>
</dbReference>
<dbReference type="KEGG" id="bbel:109465208"/>
<dbReference type="FunFam" id="3.10.250.10:FF:000006">
    <property type="entry name" value="neurotrypsin isoform X2"/>
    <property type="match status" value="1"/>
</dbReference>
<keyword evidence="7" id="KW-0472">Membrane</keyword>
<organism evidence="10 11">
    <name type="scientific">Branchiostoma belcheri</name>
    <name type="common">Amphioxus</name>
    <dbReference type="NCBI Taxonomy" id="7741"/>
    <lineage>
        <taxon>Eukaryota</taxon>
        <taxon>Metazoa</taxon>
        <taxon>Chordata</taxon>
        <taxon>Cephalochordata</taxon>
        <taxon>Leptocardii</taxon>
        <taxon>Amphioxiformes</taxon>
        <taxon>Branchiostomatidae</taxon>
        <taxon>Branchiostoma</taxon>
    </lineage>
</organism>
<evidence type="ECO:0000256" key="2">
    <source>
        <dbReference type="ARBA" id="ARBA00022729"/>
    </source>
</evidence>
<dbReference type="SUPFAM" id="SSF49842">
    <property type="entry name" value="TNF-like"/>
    <property type="match status" value="1"/>
</dbReference>
<dbReference type="Gene3D" id="2.60.120.40">
    <property type="match status" value="1"/>
</dbReference>
<name>A0A6P4Y0G5_BRABE</name>
<keyword evidence="7" id="KW-1133">Transmembrane helix</keyword>
<feature type="disulfide bond" evidence="6">
    <location>
        <begin position="147"/>
        <end position="211"/>
    </location>
</feature>
<dbReference type="AlphaFoldDB" id="A0A6P4Y0G5"/>